<protein>
    <recommendedName>
        <fullName evidence="3">F-box domain-containing protein</fullName>
    </recommendedName>
</protein>
<name>A0AAD7B2G0_9AGAR</name>
<dbReference type="EMBL" id="JARKIF010000047">
    <property type="protein sequence ID" value="KAJ7607859.1"/>
    <property type="molecule type" value="Genomic_DNA"/>
</dbReference>
<comment type="caution">
    <text evidence="1">The sequence shown here is derived from an EMBL/GenBank/DDBJ whole genome shotgun (WGS) entry which is preliminary data.</text>
</comment>
<dbReference type="Proteomes" id="UP001221142">
    <property type="component" value="Unassembled WGS sequence"/>
</dbReference>
<reference evidence="1" key="1">
    <citation type="submission" date="2023-03" db="EMBL/GenBank/DDBJ databases">
        <title>Massive genome expansion in bonnet fungi (Mycena s.s.) driven by repeated elements and novel gene families across ecological guilds.</title>
        <authorList>
            <consortium name="Lawrence Berkeley National Laboratory"/>
            <person name="Harder C.B."/>
            <person name="Miyauchi S."/>
            <person name="Viragh M."/>
            <person name="Kuo A."/>
            <person name="Thoen E."/>
            <person name="Andreopoulos B."/>
            <person name="Lu D."/>
            <person name="Skrede I."/>
            <person name="Drula E."/>
            <person name="Henrissat B."/>
            <person name="Morin E."/>
            <person name="Kohler A."/>
            <person name="Barry K."/>
            <person name="LaButti K."/>
            <person name="Morin E."/>
            <person name="Salamov A."/>
            <person name="Lipzen A."/>
            <person name="Mereny Z."/>
            <person name="Hegedus B."/>
            <person name="Baldrian P."/>
            <person name="Stursova M."/>
            <person name="Weitz H."/>
            <person name="Taylor A."/>
            <person name="Grigoriev I.V."/>
            <person name="Nagy L.G."/>
            <person name="Martin F."/>
            <person name="Kauserud H."/>
        </authorList>
    </citation>
    <scope>NUCLEOTIDE SEQUENCE</scope>
    <source>
        <strain evidence="1">9284</strain>
    </source>
</reference>
<sequence>PEPSKIPFIRSFVPEIDASLTSIAAEISRLQEQLCSLQQDRSDLLDYQRKHKSMLSPLRRMPPEILAEIFTSSIPVVSDPWVWTHICSRWRAVAIATPALWSV</sequence>
<feature type="non-terminal residue" evidence="1">
    <location>
        <position position="103"/>
    </location>
</feature>
<evidence type="ECO:0008006" key="3">
    <source>
        <dbReference type="Google" id="ProtNLM"/>
    </source>
</evidence>
<gene>
    <name evidence="1" type="ORF">FB45DRAFT_707291</name>
</gene>
<keyword evidence="2" id="KW-1185">Reference proteome</keyword>
<feature type="non-terminal residue" evidence="1">
    <location>
        <position position="1"/>
    </location>
</feature>
<organism evidence="1 2">
    <name type="scientific">Roridomyces roridus</name>
    <dbReference type="NCBI Taxonomy" id="1738132"/>
    <lineage>
        <taxon>Eukaryota</taxon>
        <taxon>Fungi</taxon>
        <taxon>Dikarya</taxon>
        <taxon>Basidiomycota</taxon>
        <taxon>Agaricomycotina</taxon>
        <taxon>Agaricomycetes</taxon>
        <taxon>Agaricomycetidae</taxon>
        <taxon>Agaricales</taxon>
        <taxon>Marasmiineae</taxon>
        <taxon>Mycenaceae</taxon>
        <taxon>Roridomyces</taxon>
    </lineage>
</organism>
<evidence type="ECO:0000313" key="2">
    <source>
        <dbReference type="Proteomes" id="UP001221142"/>
    </source>
</evidence>
<evidence type="ECO:0000313" key="1">
    <source>
        <dbReference type="EMBL" id="KAJ7607859.1"/>
    </source>
</evidence>
<proteinExistence type="predicted"/>
<accession>A0AAD7B2G0</accession>
<dbReference type="AlphaFoldDB" id="A0AAD7B2G0"/>